<dbReference type="GO" id="GO:0000155">
    <property type="term" value="F:phosphorelay sensor kinase activity"/>
    <property type="evidence" value="ECO:0007669"/>
    <property type="project" value="InterPro"/>
</dbReference>
<dbReference type="InterPro" id="IPR036890">
    <property type="entry name" value="HATPase_C_sf"/>
</dbReference>
<accession>A0A3L9ZWP8</accession>
<evidence type="ECO:0000256" key="8">
    <source>
        <dbReference type="ARBA" id="ARBA00022777"/>
    </source>
</evidence>
<reference evidence="15 16" key="1">
    <citation type="submission" date="2018-10" db="EMBL/GenBank/DDBJ databases">
        <title>Genomic Encyclopedia of Archaeal and Bacterial Type Strains, Phase II (KMG-II): from individual species to whole genera.</title>
        <authorList>
            <person name="Goeker M."/>
        </authorList>
    </citation>
    <scope>NUCLEOTIDE SEQUENCE [LARGE SCALE GENOMIC DNA]</scope>
    <source>
        <strain evidence="15 16">DSM 19727</strain>
    </source>
</reference>
<proteinExistence type="inferred from homology"/>
<dbReference type="OrthoDB" id="9764438at2"/>
<dbReference type="AlphaFoldDB" id="A0A3L9ZWP8"/>
<feature type="transmembrane region" description="Helical" evidence="13">
    <location>
        <begin position="151"/>
        <end position="173"/>
    </location>
</feature>
<dbReference type="InterPro" id="IPR004358">
    <property type="entry name" value="Sig_transdc_His_kin-like_C"/>
</dbReference>
<evidence type="ECO:0000256" key="7">
    <source>
        <dbReference type="ARBA" id="ARBA00022692"/>
    </source>
</evidence>
<feature type="transmembrane region" description="Helical" evidence="13">
    <location>
        <begin position="385"/>
        <end position="402"/>
    </location>
</feature>
<dbReference type="InterPro" id="IPR036097">
    <property type="entry name" value="HisK_dim/P_sf"/>
</dbReference>
<keyword evidence="16" id="KW-1185">Reference proteome</keyword>
<feature type="domain" description="Histidine kinase" evidence="14">
    <location>
        <begin position="677"/>
        <end position="896"/>
    </location>
</feature>
<dbReference type="SUPFAM" id="SSF47384">
    <property type="entry name" value="Homodimeric domain of signal transducing histidine kinase"/>
    <property type="match status" value="1"/>
</dbReference>
<dbReference type="Pfam" id="PF02518">
    <property type="entry name" value="HATPase_c"/>
    <property type="match status" value="1"/>
</dbReference>
<feature type="coiled-coil region" evidence="12">
    <location>
        <begin position="640"/>
        <end position="670"/>
    </location>
</feature>
<dbReference type="Proteomes" id="UP000280368">
    <property type="component" value="Unassembled WGS sequence"/>
</dbReference>
<evidence type="ECO:0000256" key="6">
    <source>
        <dbReference type="ARBA" id="ARBA00022679"/>
    </source>
</evidence>
<dbReference type="InterPro" id="IPR038377">
    <property type="entry name" value="Na/Glc_symporter_sf"/>
</dbReference>
<feature type="transmembrane region" description="Helical" evidence="13">
    <location>
        <begin position="6"/>
        <end position="24"/>
    </location>
</feature>
<dbReference type="PROSITE" id="PS50283">
    <property type="entry name" value="NA_SOLUT_SYMP_3"/>
    <property type="match status" value="1"/>
</dbReference>
<dbReference type="Gene3D" id="1.20.1730.10">
    <property type="entry name" value="Sodium/glucose cotransporter"/>
    <property type="match status" value="1"/>
</dbReference>
<feature type="transmembrane region" description="Helical" evidence="13">
    <location>
        <begin position="194"/>
        <end position="212"/>
    </location>
</feature>
<comment type="subcellular location">
    <subcellularLocation>
        <location evidence="2">Membrane</location>
        <topology evidence="2">Multi-pass membrane protein</topology>
    </subcellularLocation>
</comment>
<keyword evidence="8" id="KW-0418">Kinase</keyword>
<feature type="transmembrane region" description="Helical" evidence="13">
    <location>
        <begin position="326"/>
        <end position="349"/>
    </location>
</feature>
<comment type="caution">
    <text evidence="15">The sequence shown here is derived from an EMBL/GenBank/DDBJ whole genome shotgun (WGS) entry which is preliminary data.</text>
</comment>
<feature type="transmembrane region" description="Helical" evidence="13">
    <location>
        <begin position="408"/>
        <end position="431"/>
    </location>
</feature>
<dbReference type="EMBL" id="REFH01000008">
    <property type="protein sequence ID" value="RMA77291.1"/>
    <property type="molecule type" value="Genomic_DNA"/>
</dbReference>
<evidence type="ECO:0000256" key="11">
    <source>
        <dbReference type="ARBA" id="ARBA00023136"/>
    </source>
</evidence>
<evidence type="ECO:0000256" key="12">
    <source>
        <dbReference type="SAM" id="Coils"/>
    </source>
</evidence>
<dbReference type="FunFam" id="1.10.287.130:FF:000001">
    <property type="entry name" value="Two-component sensor histidine kinase"/>
    <property type="match status" value="1"/>
</dbReference>
<feature type="transmembrane region" description="Helical" evidence="13">
    <location>
        <begin position="65"/>
        <end position="84"/>
    </location>
</feature>
<feature type="transmembrane region" description="Helical" evidence="13">
    <location>
        <begin position="438"/>
        <end position="460"/>
    </location>
</feature>
<name>A0A3L9ZWP8_9FLAO</name>
<evidence type="ECO:0000259" key="14">
    <source>
        <dbReference type="PROSITE" id="PS50109"/>
    </source>
</evidence>
<feature type="transmembrane region" description="Helical" evidence="13">
    <location>
        <begin position="240"/>
        <end position="257"/>
    </location>
</feature>
<dbReference type="InterPro" id="IPR003661">
    <property type="entry name" value="HisK_dim/P_dom"/>
</dbReference>
<gene>
    <name evidence="15" type="ORF">BC961_1291</name>
</gene>
<evidence type="ECO:0000256" key="4">
    <source>
        <dbReference type="ARBA" id="ARBA00012438"/>
    </source>
</evidence>
<keyword evidence="9 13" id="KW-1133">Transmembrane helix</keyword>
<feature type="transmembrane region" description="Helical" evidence="13">
    <location>
        <begin position="278"/>
        <end position="297"/>
    </location>
</feature>
<feature type="transmembrane region" description="Helical" evidence="13">
    <location>
        <begin position="497"/>
        <end position="518"/>
    </location>
</feature>
<dbReference type="Pfam" id="PF00512">
    <property type="entry name" value="HisKA"/>
    <property type="match status" value="1"/>
</dbReference>
<dbReference type="PANTHER" id="PTHR43547">
    <property type="entry name" value="TWO-COMPONENT HISTIDINE KINASE"/>
    <property type="match status" value="1"/>
</dbReference>
<keyword evidence="5" id="KW-0597">Phosphoprotein</keyword>
<dbReference type="PRINTS" id="PR00344">
    <property type="entry name" value="BCTRLSENSOR"/>
</dbReference>
<organism evidence="15 16">
    <name type="scientific">Flavobacterium weaverense</name>
    <dbReference type="NCBI Taxonomy" id="271156"/>
    <lineage>
        <taxon>Bacteria</taxon>
        <taxon>Pseudomonadati</taxon>
        <taxon>Bacteroidota</taxon>
        <taxon>Flavobacteriia</taxon>
        <taxon>Flavobacteriales</taxon>
        <taxon>Flavobacteriaceae</taxon>
        <taxon>Flavobacterium</taxon>
    </lineage>
</organism>
<dbReference type="PROSITE" id="PS50109">
    <property type="entry name" value="HIS_KIN"/>
    <property type="match status" value="1"/>
</dbReference>
<evidence type="ECO:0000256" key="5">
    <source>
        <dbReference type="ARBA" id="ARBA00022553"/>
    </source>
</evidence>
<dbReference type="EC" id="2.7.13.3" evidence="4"/>
<evidence type="ECO:0000256" key="9">
    <source>
        <dbReference type="ARBA" id="ARBA00022989"/>
    </source>
</evidence>
<keyword evidence="12" id="KW-0175">Coiled coil</keyword>
<dbReference type="PANTHER" id="PTHR43547:SF2">
    <property type="entry name" value="HYBRID SIGNAL TRANSDUCTION HISTIDINE KINASE C"/>
    <property type="match status" value="1"/>
</dbReference>
<dbReference type="FunFam" id="3.30.565.10:FF:000006">
    <property type="entry name" value="Sensor histidine kinase WalK"/>
    <property type="match status" value="1"/>
</dbReference>
<keyword evidence="11 13" id="KW-0472">Membrane</keyword>
<dbReference type="SMART" id="SM00387">
    <property type="entry name" value="HATPase_c"/>
    <property type="match status" value="1"/>
</dbReference>
<dbReference type="GO" id="GO:0022857">
    <property type="term" value="F:transmembrane transporter activity"/>
    <property type="evidence" value="ECO:0007669"/>
    <property type="project" value="InterPro"/>
</dbReference>
<keyword evidence="6" id="KW-0808">Transferase</keyword>
<feature type="transmembrane region" description="Helical" evidence="13">
    <location>
        <begin position="36"/>
        <end position="53"/>
    </location>
</feature>
<keyword evidence="10" id="KW-0902">Two-component regulatory system</keyword>
<dbReference type="SUPFAM" id="SSF55874">
    <property type="entry name" value="ATPase domain of HSP90 chaperone/DNA topoisomerase II/histidine kinase"/>
    <property type="match status" value="1"/>
</dbReference>
<dbReference type="SMART" id="SM00388">
    <property type="entry name" value="HisKA"/>
    <property type="match status" value="1"/>
</dbReference>
<dbReference type="RefSeq" id="WP_121924979.1">
    <property type="nucleotide sequence ID" value="NZ_CBCSGA010000001.1"/>
</dbReference>
<evidence type="ECO:0000256" key="1">
    <source>
        <dbReference type="ARBA" id="ARBA00000085"/>
    </source>
</evidence>
<dbReference type="Gene3D" id="3.30.565.10">
    <property type="entry name" value="Histidine kinase-like ATPase, C-terminal domain"/>
    <property type="match status" value="1"/>
</dbReference>
<dbReference type="InterPro" id="IPR001734">
    <property type="entry name" value="Na/solute_symporter"/>
</dbReference>
<evidence type="ECO:0000256" key="3">
    <source>
        <dbReference type="ARBA" id="ARBA00006434"/>
    </source>
</evidence>
<keyword evidence="7 13" id="KW-0812">Transmembrane</keyword>
<dbReference type="CDD" id="cd10322">
    <property type="entry name" value="SLC5sbd"/>
    <property type="match status" value="1"/>
</dbReference>
<feature type="transmembrane region" description="Helical" evidence="13">
    <location>
        <begin position="112"/>
        <end position="131"/>
    </location>
</feature>
<evidence type="ECO:0000256" key="10">
    <source>
        <dbReference type="ARBA" id="ARBA00023012"/>
    </source>
</evidence>
<evidence type="ECO:0000313" key="15">
    <source>
        <dbReference type="EMBL" id="RMA77291.1"/>
    </source>
</evidence>
<evidence type="ECO:0000313" key="16">
    <source>
        <dbReference type="Proteomes" id="UP000280368"/>
    </source>
</evidence>
<dbReference type="Gene3D" id="1.10.287.130">
    <property type="match status" value="1"/>
</dbReference>
<sequence length="903" mass="102232">MNSIGLLLILVLYVSILFFIAHWAEKRSHSKWTNNAYIYSFSLAVYCTAWTYYGSIGVAAESGLNYLTIYLGPVLIIPTWMIILKKIIRISRVNKISSIADFISLRYGNSRFLGALVTLVCVFGIVPYIALQLKSISDTFHIVTRTEASDNLFTDTTTHVCLALALFASYYGTKYVDASEKRRGIVTAVAMESILKLVFFLIIGIYVTYFVFDGFDDIYQKAALLKDFEKKNTIGGLTNGINWFFLCILSMFAIFLLPRQFHTAIVENNKESHIRTAIWLFPLYLLLFNFFVFPIAWGGNILFDGKGHNSDTYSLLIPQLFDNTTLTVLVFLGGFSAAISMIIVSCISLSTMVSNNLLIPYGFIGSLENSSQEKNNKRIVNSRKIGIFSLIILSYAIYRIFILDYSLFSVGLVAFVIIAQLAPSFFGALFWRRGSKKGTITGIILGFATCFYTLLIPYAIGLTKSTSLFIQEGPWGIALLKPFQLFGLDYLEPIPHAFFWSILINSLSYLAISVSFSGNYRERNYAEMFVDIDKYITNHENAFIWKGTAYISDIQKVLQRFLGEDRTKRALTIFNLKYNVDKNITTADARFIKFAENLLTGHIGTASAKILISSVIKEDKISLPEVLRILEESKENLIINKKLTDTSNELKKISEQLKNANLELVNKDIQKDEFLDTVTHELRTPITAIRAASEILHDDDDIPEELRKQFLQNIISESDRLNRLIDKILDLEKFETGKQKIYLSKNDISRTIKNTLDSLQQLIRNKKIKVEFHESSQEVKAFYDEERIIQVVTNLLSNAIKFSSNSDGKIAISISENSDNVIVSIHNNGKGINGEDFEAIFDKFYQARNQNVKKPIGSGLGLAICKKIIEHHKGRIWAEENVAEGATFIFTLPNYNTAEKVDK</sequence>
<dbReference type="InterPro" id="IPR003594">
    <property type="entry name" value="HATPase_dom"/>
</dbReference>
<comment type="catalytic activity">
    <reaction evidence="1">
        <text>ATP + protein L-histidine = ADP + protein N-phospho-L-histidine.</text>
        <dbReference type="EC" id="2.7.13.3"/>
    </reaction>
</comment>
<evidence type="ECO:0000256" key="13">
    <source>
        <dbReference type="SAM" id="Phobius"/>
    </source>
</evidence>
<protein>
    <recommendedName>
        <fullName evidence="4">histidine kinase</fullName>
        <ecNumber evidence="4">2.7.13.3</ecNumber>
    </recommendedName>
</protein>
<dbReference type="GO" id="GO:0016020">
    <property type="term" value="C:membrane"/>
    <property type="evidence" value="ECO:0007669"/>
    <property type="project" value="UniProtKB-SubCell"/>
</dbReference>
<dbReference type="InterPro" id="IPR005467">
    <property type="entry name" value="His_kinase_dom"/>
</dbReference>
<evidence type="ECO:0000256" key="2">
    <source>
        <dbReference type="ARBA" id="ARBA00004141"/>
    </source>
</evidence>
<dbReference type="CDD" id="cd00082">
    <property type="entry name" value="HisKA"/>
    <property type="match status" value="1"/>
</dbReference>
<comment type="similarity">
    <text evidence="3">Belongs to the sodium:solute symporter (SSF) (TC 2.A.21) family.</text>
</comment>